<evidence type="ECO:0000313" key="1">
    <source>
        <dbReference type="EMBL" id="CNW86709.1"/>
    </source>
</evidence>
<sequence length="110" mass="12357">MRFGVADPRQPLIDDIRGHVTQVGNTDGKVARSRRRRDALGAVGQELHPQHRVPQRQPGGRRAEPVRIDPGTIELDVEVPSYPAELLVVVAADPHRVLHRRQRERLAFLG</sequence>
<name>A0A654ZM88_MYCTX</name>
<evidence type="ECO:0000313" key="2">
    <source>
        <dbReference type="Proteomes" id="UP000039217"/>
    </source>
</evidence>
<proteinExistence type="predicted"/>
<dbReference type="EMBL" id="CQQC01002467">
    <property type="protein sequence ID" value="CNW86709.1"/>
    <property type="molecule type" value="Genomic_DNA"/>
</dbReference>
<gene>
    <name evidence="1" type="ORF">ERS007661_04325</name>
</gene>
<protein>
    <submittedName>
        <fullName evidence="1">Uncharacterized protein</fullName>
    </submittedName>
</protein>
<organism evidence="1 2">
    <name type="scientific">Mycobacterium tuberculosis</name>
    <dbReference type="NCBI Taxonomy" id="1773"/>
    <lineage>
        <taxon>Bacteria</taxon>
        <taxon>Bacillati</taxon>
        <taxon>Actinomycetota</taxon>
        <taxon>Actinomycetes</taxon>
        <taxon>Mycobacteriales</taxon>
        <taxon>Mycobacteriaceae</taxon>
        <taxon>Mycobacterium</taxon>
        <taxon>Mycobacterium tuberculosis complex</taxon>
    </lineage>
</organism>
<dbReference type="Proteomes" id="UP000039217">
    <property type="component" value="Unassembled WGS sequence"/>
</dbReference>
<accession>A0A654ZM88</accession>
<dbReference type="AlphaFoldDB" id="A0A654ZM88"/>
<reference evidence="1 2" key="1">
    <citation type="submission" date="2015-03" db="EMBL/GenBank/DDBJ databases">
        <authorList>
            <consortium name="Pathogen Informatics"/>
        </authorList>
    </citation>
    <scope>NUCLEOTIDE SEQUENCE [LARGE SCALE GENOMIC DNA]</scope>
    <source>
        <strain evidence="1 2">D00501624</strain>
    </source>
</reference>